<reference evidence="2" key="1">
    <citation type="journal article" date="2019" name="Int. J. Syst. Evol. Microbiol.">
        <title>The Global Catalogue of Microorganisms (GCM) 10K type strain sequencing project: providing services to taxonomists for standard genome sequencing and annotation.</title>
        <authorList>
            <consortium name="The Broad Institute Genomics Platform"/>
            <consortium name="The Broad Institute Genome Sequencing Center for Infectious Disease"/>
            <person name="Wu L."/>
            <person name="Ma J."/>
        </authorList>
    </citation>
    <scope>NUCLEOTIDE SEQUENCE [LARGE SCALE GENOMIC DNA]</scope>
    <source>
        <strain evidence="2">CGMCC 4.7246</strain>
    </source>
</reference>
<comment type="caution">
    <text evidence="1">The sequence shown here is derived from an EMBL/GenBank/DDBJ whole genome shotgun (WGS) entry which is preliminary data.</text>
</comment>
<protein>
    <recommendedName>
        <fullName evidence="3">Secreted protein</fullName>
    </recommendedName>
</protein>
<dbReference type="RefSeq" id="WP_380640187.1">
    <property type="nucleotide sequence ID" value="NZ_JBHSQO010000040.1"/>
</dbReference>
<dbReference type="EMBL" id="JBHSQO010000040">
    <property type="protein sequence ID" value="MFC6093219.1"/>
    <property type="molecule type" value="Genomic_DNA"/>
</dbReference>
<proteinExistence type="predicted"/>
<name>A0ABW1PC89_9PSEU</name>
<dbReference type="Proteomes" id="UP001596220">
    <property type="component" value="Unassembled WGS sequence"/>
</dbReference>
<evidence type="ECO:0008006" key="3">
    <source>
        <dbReference type="Google" id="ProtNLM"/>
    </source>
</evidence>
<organism evidence="1 2">
    <name type="scientific">Saccharothrix lopnurensis</name>
    <dbReference type="NCBI Taxonomy" id="1670621"/>
    <lineage>
        <taxon>Bacteria</taxon>
        <taxon>Bacillati</taxon>
        <taxon>Actinomycetota</taxon>
        <taxon>Actinomycetes</taxon>
        <taxon>Pseudonocardiales</taxon>
        <taxon>Pseudonocardiaceae</taxon>
        <taxon>Saccharothrix</taxon>
    </lineage>
</organism>
<evidence type="ECO:0000313" key="1">
    <source>
        <dbReference type="EMBL" id="MFC6093219.1"/>
    </source>
</evidence>
<sequence>MRKIRWGIGAVAVVVAFAFVMPLLGGGDGDAASSGPVPGSCGRVEGNGDADRYEIADCSADTAGVKVAKIVPEASRCPAGAPYTTFTSVNTLCLIPNFVEGSCYVRDPRTGLRKVDCATAGATRVLKAAEGVVSCGDDPTVRYPEPRVTFCLSRPL</sequence>
<gene>
    <name evidence="1" type="ORF">ACFP3R_28440</name>
</gene>
<keyword evidence="2" id="KW-1185">Reference proteome</keyword>
<evidence type="ECO:0000313" key="2">
    <source>
        <dbReference type="Proteomes" id="UP001596220"/>
    </source>
</evidence>
<accession>A0ABW1PC89</accession>